<keyword evidence="4 6" id="KW-0406">Ion transport</keyword>
<evidence type="ECO:0000256" key="5">
    <source>
        <dbReference type="ARBA" id="ARBA00023310"/>
    </source>
</evidence>
<evidence type="ECO:0000256" key="6">
    <source>
        <dbReference type="HAMAP-Rule" id="MF_00314"/>
    </source>
</evidence>
<reference evidence="7 8" key="1">
    <citation type="journal article" date="2013" name="Genome Announc.">
        <title>Genome sequence of 'Candidatus Methanomassiliicoccus intestinalis' Issoire-Mx1, a third thermoplasmatales-related methanogenic archaeon from human feces.</title>
        <authorList>
            <person name="Borrel G."/>
            <person name="Harris H.M."/>
            <person name="Parisot N."/>
            <person name="Gaci N."/>
            <person name="Tottey W."/>
            <person name="Mihajlovski A."/>
            <person name="Deane J."/>
            <person name="Gribaldo S."/>
            <person name="Bardot O."/>
            <person name="Peyretaillade E."/>
            <person name="Peyret P."/>
            <person name="O'Toole P.W."/>
            <person name="Brugere J.F."/>
        </authorList>
    </citation>
    <scope>NUCLEOTIDE SEQUENCE [LARGE SCALE GENOMIC DNA]</scope>
    <source>
        <strain evidence="7 8">Issoire-Mx1</strain>
    </source>
</reference>
<dbReference type="InterPro" id="IPR036079">
    <property type="entry name" value="ATPase_csu/dsu_sf"/>
</dbReference>
<dbReference type="InterPro" id="IPR002843">
    <property type="entry name" value="ATPase_V0-cplx_csu/dsu"/>
</dbReference>
<organism evidence="7 8">
    <name type="scientific">Methanomassiliicoccus intestinalis (strain Issoire-Mx1)</name>
    <dbReference type="NCBI Taxonomy" id="1295009"/>
    <lineage>
        <taxon>Archaea</taxon>
        <taxon>Methanobacteriati</taxon>
        <taxon>Thermoplasmatota</taxon>
        <taxon>Thermoplasmata</taxon>
        <taxon>Methanomassiliicoccales</taxon>
        <taxon>Methanomassiliicoccaceae</taxon>
        <taxon>Methanomassiliicoccus</taxon>
    </lineage>
</organism>
<comment type="similarity">
    <text evidence="1 6">Belongs to the V-ATPase V0D/AC39 subunit family.</text>
</comment>
<dbReference type="HOGENOM" id="CLU_059311_0_1_2"/>
<dbReference type="AlphaFoldDB" id="R9T6Y3"/>
<dbReference type="KEGG" id="mer:MMINT_00090"/>
<dbReference type="Gene3D" id="1.20.1690.10">
    <property type="entry name" value="V-type ATP synthase subunit C domain"/>
    <property type="match status" value="2"/>
</dbReference>
<evidence type="ECO:0000256" key="2">
    <source>
        <dbReference type="ARBA" id="ARBA00022448"/>
    </source>
</evidence>
<dbReference type="InterPro" id="IPR044911">
    <property type="entry name" value="V-type_ATPase_csu/dsu_dom_3"/>
</dbReference>
<dbReference type="FunCoup" id="R9T6Y3">
    <property type="interactions" value="1"/>
</dbReference>
<comment type="subunit">
    <text evidence="6">Has multiple subunits with at least A(3), B(3), C, D, E, F, H, I and proteolipid K(x).</text>
</comment>
<dbReference type="GO" id="GO:0042777">
    <property type="term" value="P:proton motive force-driven plasma membrane ATP synthesis"/>
    <property type="evidence" value="ECO:0007669"/>
    <property type="project" value="UniProtKB-UniRule"/>
</dbReference>
<dbReference type="GO" id="GO:0005886">
    <property type="term" value="C:plasma membrane"/>
    <property type="evidence" value="ECO:0007669"/>
    <property type="project" value="UniProtKB-SubCell"/>
</dbReference>
<dbReference type="InParanoid" id="R9T6Y3"/>
<dbReference type="GO" id="GO:0005524">
    <property type="term" value="F:ATP binding"/>
    <property type="evidence" value="ECO:0007669"/>
    <property type="project" value="UniProtKB-UniRule"/>
</dbReference>
<dbReference type="GO" id="GO:0046961">
    <property type="term" value="F:proton-transporting ATPase activity, rotational mechanism"/>
    <property type="evidence" value="ECO:0007669"/>
    <property type="project" value="InterPro"/>
</dbReference>
<dbReference type="HAMAP" id="MF_00314">
    <property type="entry name" value="ATP_synth_C_arch"/>
    <property type="match status" value="1"/>
</dbReference>
<dbReference type="SUPFAM" id="SSF103486">
    <property type="entry name" value="V-type ATP synthase subunit C"/>
    <property type="match status" value="1"/>
</dbReference>
<dbReference type="GO" id="GO:0046933">
    <property type="term" value="F:proton-transporting ATP synthase activity, rotational mechanism"/>
    <property type="evidence" value="ECO:0007669"/>
    <property type="project" value="UniProtKB-UniRule"/>
</dbReference>
<accession>R9T6Y3</accession>
<keyword evidence="5 6" id="KW-0066">ATP synthesis</keyword>
<keyword evidence="6" id="KW-1003">Cell membrane</keyword>
<keyword evidence="6" id="KW-0472">Membrane</keyword>
<comment type="function">
    <text evidence="6">Component of the A-type ATP synthase that produces ATP from ADP in the presence of a proton gradient across the membrane.</text>
</comment>
<dbReference type="STRING" id="1295009.MMINT_00090"/>
<evidence type="ECO:0000256" key="1">
    <source>
        <dbReference type="ARBA" id="ARBA00006709"/>
    </source>
</evidence>
<dbReference type="Gene3D" id="1.10.132.50">
    <property type="entry name" value="ATP synthase (C/AC39) subunit, domain 3"/>
    <property type="match status" value="1"/>
</dbReference>
<evidence type="ECO:0000256" key="3">
    <source>
        <dbReference type="ARBA" id="ARBA00022781"/>
    </source>
</evidence>
<dbReference type="PANTHER" id="PTHR38682">
    <property type="entry name" value="V-TYPE ATP SYNTHASE SUBUNIT C"/>
    <property type="match status" value="1"/>
</dbReference>
<protein>
    <recommendedName>
        <fullName evidence="6">A-type ATP synthase subunit C</fullName>
    </recommendedName>
</protein>
<dbReference type="GeneID" id="41322455"/>
<gene>
    <name evidence="6" type="primary">atpC</name>
    <name evidence="7" type="ORF">MMINT_00090</name>
</gene>
<keyword evidence="8" id="KW-1185">Reference proteome</keyword>
<dbReference type="PANTHER" id="PTHR38682:SF1">
    <property type="entry name" value="V-TYPE ATP SYNTHASE SUBUNIT C"/>
    <property type="match status" value="1"/>
</dbReference>
<name>R9T6Y3_METII</name>
<dbReference type="InterPro" id="IPR050873">
    <property type="entry name" value="V-ATPase_V0D/AC39_subunit"/>
</dbReference>
<dbReference type="InterPro" id="IPR035067">
    <property type="entry name" value="V-type_ATPase_csu/dsu"/>
</dbReference>
<dbReference type="OrthoDB" id="4272at2157"/>
<dbReference type="Proteomes" id="UP000014070">
    <property type="component" value="Chromosome"/>
</dbReference>
<keyword evidence="2 6" id="KW-0813">Transport</keyword>
<dbReference type="Pfam" id="PF01992">
    <property type="entry name" value="vATP-synt_AC39"/>
    <property type="match status" value="1"/>
</dbReference>
<sequence>MIVRGRRGKGNYAYATARIKSKKSLLLTNDNYPKLLMMDLNEIGRFMGETQYKTEMAELASKYSGVDLIELGTSRNLAHTYRSIIGFCSGDLKEIVAGYLRRWDMWNIKTILRGKYSNATVEEIQEDLVPAGTLSEEDLNALLAIDSMSEILETSARKLSIQVPADITLSLERDGNLAAVEDYLDFIYYQRLLASIDPNKKSDSQFLSFVKREIDIVNLRTLLKLKMDSMPGDKIKTYFIEGGSNELSIAELNRLAGVETFDNLVDELSKYSFYDEIKNSLERAKTTRSLNPVMVKLDKYLAKEAERFSHLYPLSVLPILDYVIRKKIEVDNIRIIARGKASGMDNEIIKKLLVI</sequence>
<keyword evidence="3 6" id="KW-0375">Hydrogen ion transport</keyword>
<dbReference type="NCBIfam" id="TIGR02923">
    <property type="entry name" value="AhaC"/>
    <property type="match status" value="1"/>
</dbReference>
<proteinExistence type="inferred from homology"/>
<dbReference type="EMBL" id="CP005934">
    <property type="protein sequence ID" value="AGN25426.1"/>
    <property type="molecule type" value="Genomic_DNA"/>
</dbReference>
<evidence type="ECO:0000313" key="8">
    <source>
        <dbReference type="Proteomes" id="UP000014070"/>
    </source>
</evidence>
<evidence type="ECO:0000256" key="4">
    <source>
        <dbReference type="ARBA" id="ARBA00023065"/>
    </source>
</evidence>
<evidence type="ECO:0000313" key="7">
    <source>
        <dbReference type="EMBL" id="AGN25426.1"/>
    </source>
</evidence>
<comment type="subcellular location">
    <subcellularLocation>
        <location evidence="6">Cell membrane</location>
        <topology evidence="6">Peripheral membrane protein</topology>
    </subcellularLocation>
</comment>
<dbReference type="GO" id="GO:0033179">
    <property type="term" value="C:proton-transporting V-type ATPase, V0 domain"/>
    <property type="evidence" value="ECO:0007669"/>
    <property type="project" value="InterPro"/>
</dbReference>
<dbReference type="RefSeq" id="WP_020447951.1">
    <property type="nucleotide sequence ID" value="NC_021353.1"/>
</dbReference>
<dbReference type="InterPro" id="IPR014272">
    <property type="entry name" value="ATPase_V0-cplx_csu"/>
</dbReference>